<evidence type="ECO:0000313" key="4">
    <source>
        <dbReference type="WBParaSite" id="SBAD_0001209601-mRNA-1"/>
    </source>
</evidence>
<gene>
    <name evidence="2" type="ORF">SBAD_LOCUS11705</name>
</gene>
<keyword evidence="3" id="KW-1185">Reference proteome</keyword>
<feature type="compositionally biased region" description="Polar residues" evidence="1">
    <location>
        <begin position="87"/>
        <end position="97"/>
    </location>
</feature>
<dbReference type="WBParaSite" id="SBAD_0001209601-mRNA-1">
    <property type="protein sequence ID" value="SBAD_0001209601-mRNA-1"/>
    <property type="gene ID" value="SBAD_0001209601"/>
</dbReference>
<evidence type="ECO:0000256" key="1">
    <source>
        <dbReference type="SAM" id="MobiDB-lite"/>
    </source>
</evidence>
<reference evidence="4" key="1">
    <citation type="submission" date="2016-06" db="UniProtKB">
        <authorList>
            <consortium name="WormBaseParasite"/>
        </authorList>
    </citation>
    <scope>IDENTIFICATION</scope>
</reference>
<evidence type="ECO:0000313" key="2">
    <source>
        <dbReference type="EMBL" id="VDP42260.1"/>
    </source>
</evidence>
<accession>A0A183J757</accession>
<name>A0A183J757_9BILA</name>
<sequence>MPPVPVVASYAVRTDMKPRQEPKPAVVVVNPDTNVQKTLPEKIPQTSTPTPEATREPDRQLSTTTPLTASSAVHPSISLATPKAVETTFTEASQQSTEDQRWPPSRQPLPSSAPFTASSVPNGIYAPLGISTDYVTPKYESTV</sequence>
<feature type="compositionally biased region" description="Low complexity" evidence="1">
    <location>
        <begin position="61"/>
        <end position="72"/>
    </location>
</feature>
<dbReference type="EMBL" id="UZAM01016214">
    <property type="protein sequence ID" value="VDP42260.1"/>
    <property type="molecule type" value="Genomic_DNA"/>
</dbReference>
<feature type="compositionally biased region" description="Polar residues" evidence="1">
    <location>
        <begin position="108"/>
        <end position="121"/>
    </location>
</feature>
<dbReference type="Proteomes" id="UP000270296">
    <property type="component" value="Unassembled WGS sequence"/>
</dbReference>
<reference evidence="2 3" key="2">
    <citation type="submission" date="2018-11" db="EMBL/GenBank/DDBJ databases">
        <authorList>
            <consortium name="Pathogen Informatics"/>
        </authorList>
    </citation>
    <scope>NUCLEOTIDE SEQUENCE [LARGE SCALE GENOMIC DNA]</scope>
</reference>
<proteinExistence type="predicted"/>
<feature type="region of interest" description="Disordered" evidence="1">
    <location>
        <begin position="15"/>
        <end position="143"/>
    </location>
</feature>
<evidence type="ECO:0000313" key="3">
    <source>
        <dbReference type="Proteomes" id="UP000270296"/>
    </source>
</evidence>
<dbReference type="AlphaFoldDB" id="A0A183J757"/>
<protein>
    <submittedName>
        <fullName evidence="4">Proteoglycan 4-like</fullName>
    </submittedName>
</protein>
<organism evidence="4">
    <name type="scientific">Soboliphyme baturini</name>
    <dbReference type="NCBI Taxonomy" id="241478"/>
    <lineage>
        <taxon>Eukaryota</taxon>
        <taxon>Metazoa</taxon>
        <taxon>Ecdysozoa</taxon>
        <taxon>Nematoda</taxon>
        <taxon>Enoplea</taxon>
        <taxon>Dorylaimia</taxon>
        <taxon>Dioctophymatida</taxon>
        <taxon>Dioctophymatoidea</taxon>
        <taxon>Soboliphymatidae</taxon>
        <taxon>Soboliphyme</taxon>
    </lineage>
</organism>